<reference evidence="5" key="1">
    <citation type="submission" date="2018-09" db="EMBL/GenBank/DDBJ databases">
        <authorList>
            <person name="Zhu H."/>
        </authorList>
    </citation>
    <scope>NUCLEOTIDE SEQUENCE [LARGE SCALE GENOMIC DNA]</scope>
    <source>
        <strain evidence="5">K1W22B-1</strain>
    </source>
</reference>
<evidence type="ECO:0000256" key="2">
    <source>
        <dbReference type="ARBA" id="ARBA00023136"/>
    </source>
</evidence>
<dbReference type="EMBL" id="QYRP01000002">
    <property type="protein sequence ID" value="RJS46776.1"/>
    <property type="molecule type" value="Genomic_DNA"/>
</dbReference>
<dbReference type="PANTHER" id="PTHR37042:SF4">
    <property type="entry name" value="OUTER MEMBRANE PROTEIN RV1973"/>
    <property type="match status" value="1"/>
</dbReference>
<evidence type="ECO:0000313" key="5">
    <source>
        <dbReference type="Proteomes" id="UP000276542"/>
    </source>
</evidence>
<comment type="caution">
    <text evidence="4">The sequence shown here is derived from an EMBL/GenBank/DDBJ whole genome shotgun (WGS) entry which is preliminary data.</text>
</comment>
<sequence length="156" mass="16119">MSRTRIISVAVLLAALALAVVATLQARSAAAHADARSDALAAAKALVPDLLSYENATLHDDLARAGAQATGPFGADYRKILKDVVEPTATKQGISTQASVSAAGIVSGNREKVVALVFLTQTTTARGNHTAVSGSRVEVTMKRDGDTWKIAGLKPV</sequence>
<dbReference type="PANTHER" id="PTHR37042">
    <property type="entry name" value="OUTER MEMBRANE PROTEIN RV1973"/>
    <property type="match status" value="1"/>
</dbReference>
<dbReference type="RefSeq" id="WP_120060747.1">
    <property type="nucleotide sequence ID" value="NZ_QYRP01000002.1"/>
</dbReference>
<dbReference type="AlphaFoldDB" id="A0A3A5H7Z5"/>
<proteinExistence type="predicted"/>
<name>A0A3A5H7Z5_9ACTN</name>
<keyword evidence="5" id="KW-1185">Reference proteome</keyword>
<evidence type="ECO:0000256" key="3">
    <source>
        <dbReference type="SAM" id="SignalP"/>
    </source>
</evidence>
<evidence type="ECO:0008006" key="6">
    <source>
        <dbReference type="Google" id="ProtNLM"/>
    </source>
</evidence>
<feature type="signal peptide" evidence="3">
    <location>
        <begin position="1"/>
        <end position="33"/>
    </location>
</feature>
<organism evidence="4 5">
    <name type="scientific">Nocardioides cavernaquae</name>
    <dbReference type="NCBI Taxonomy" id="2321396"/>
    <lineage>
        <taxon>Bacteria</taxon>
        <taxon>Bacillati</taxon>
        <taxon>Actinomycetota</taxon>
        <taxon>Actinomycetes</taxon>
        <taxon>Propionibacteriales</taxon>
        <taxon>Nocardioidaceae</taxon>
        <taxon>Nocardioides</taxon>
    </lineage>
</organism>
<feature type="chain" id="PRO_5039142551" description="Mce-associated membrane protein" evidence="3">
    <location>
        <begin position="34"/>
        <end position="156"/>
    </location>
</feature>
<keyword evidence="2" id="KW-0472">Membrane</keyword>
<comment type="subcellular location">
    <subcellularLocation>
        <location evidence="1">Membrane</location>
    </subcellularLocation>
</comment>
<accession>A0A3A5H7Z5</accession>
<evidence type="ECO:0000256" key="1">
    <source>
        <dbReference type="ARBA" id="ARBA00004370"/>
    </source>
</evidence>
<keyword evidence="3" id="KW-0732">Signal</keyword>
<evidence type="ECO:0000313" key="4">
    <source>
        <dbReference type="EMBL" id="RJS46776.1"/>
    </source>
</evidence>
<dbReference type="GO" id="GO:0016020">
    <property type="term" value="C:membrane"/>
    <property type="evidence" value="ECO:0007669"/>
    <property type="project" value="UniProtKB-SubCell"/>
</dbReference>
<gene>
    <name evidence="4" type="ORF">D4739_11485</name>
</gene>
<dbReference type="Proteomes" id="UP000276542">
    <property type="component" value="Unassembled WGS sequence"/>
</dbReference>
<protein>
    <recommendedName>
        <fullName evidence="6">Mce-associated membrane protein</fullName>
    </recommendedName>
</protein>
<dbReference type="OrthoDB" id="5188486at2"/>